<evidence type="ECO:0000313" key="2">
    <source>
        <dbReference type="WBParaSite" id="MhA1_Contig1339.frz3.gene5"/>
    </source>
</evidence>
<organism evidence="1 2">
    <name type="scientific">Meloidogyne hapla</name>
    <name type="common">Root-knot nematode worm</name>
    <dbReference type="NCBI Taxonomy" id="6305"/>
    <lineage>
        <taxon>Eukaryota</taxon>
        <taxon>Metazoa</taxon>
        <taxon>Ecdysozoa</taxon>
        <taxon>Nematoda</taxon>
        <taxon>Chromadorea</taxon>
        <taxon>Rhabditida</taxon>
        <taxon>Tylenchina</taxon>
        <taxon>Tylenchomorpha</taxon>
        <taxon>Tylenchoidea</taxon>
        <taxon>Meloidogynidae</taxon>
        <taxon>Meloidogyninae</taxon>
        <taxon>Meloidogyne</taxon>
    </lineage>
</organism>
<keyword evidence="1" id="KW-1185">Reference proteome</keyword>
<sequence>MEKQKNDENLRNEYIKNIEKGVYLYKYAGLWALGMDLLPTRAERILHLFVFKSCGCGINAFPTTTQNSFKSTLTKKKALIEKDCKKLFTKEQEYKVGKIWKECNCTVIYFMIMTDEIGNNAKFILKNSSGETIFEIKFSKRTINFGPLTNNSFGKWNDKKFDFNADIFQKGLKIEIIIYIKIYSIAVKLISGNWSISNYFWPNKWWEEKFLEEENDIKFMIGGDFILITNLFIIDEKYFAYPEIIKKLKPKQAPIFFIINEESSTEIRITVRYQINKNASYFKIVLMHDVIEDNKYVGLTLFHMAVNFTEDSIDFYGQKVD</sequence>
<proteinExistence type="predicted"/>
<dbReference type="WBParaSite" id="MhA1_Contig1339.frz3.gene5">
    <property type="protein sequence ID" value="MhA1_Contig1339.frz3.gene5"/>
    <property type="gene ID" value="MhA1_Contig1339.frz3.gene5"/>
</dbReference>
<reference evidence="2" key="1">
    <citation type="submission" date="2016-11" db="UniProtKB">
        <authorList>
            <consortium name="WormBaseParasite"/>
        </authorList>
    </citation>
    <scope>IDENTIFICATION</scope>
</reference>
<accession>A0A1I8B4R7</accession>
<dbReference type="AlphaFoldDB" id="A0A1I8B4R7"/>
<protein>
    <submittedName>
        <fullName evidence="2">Galectin</fullName>
    </submittedName>
</protein>
<name>A0A1I8B4R7_MELHA</name>
<dbReference type="Proteomes" id="UP000095281">
    <property type="component" value="Unplaced"/>
</dbReference>
<evidence type="ECO:0000313" key="1">
    <source>
        <dbReference type="Proteomes" id="UP000095281"/>
    </source>
</evidence>